<evidence type="ECO:0000256" key="8">
    <source>
        <dbReference type="ARBA" id="ARBA00022741"/>
    </source>
</evidence>
<evidence type="ECO:0000256" key="9">
    <source>
        <dbReference type="ARBA" id="ARBA00022801"/>
    </source>
</evidence>
<accession>A0A6M3YPL6</accession>
<evidence type="ECO:0000256" key="14">
    <source>
        <dbReference type="ARBA" id="ARBA00022953"/>
    </source>
</evidence>
<keyword evidence="3" id="KW-0696">RNA-directed RNA polymerase</keyword>
<dbReference type="Pfam" id="PF00073">
    <property type="entry name" value="Rhv"/>
    <property type="match status" value="1"/>
</dbReference>
<comment type="subcellular location">
    <subcellularLocation>
        <location evidence="1">Virion</location>
    </subcellularLocation>
</comment>
<dbReference type="PROSITE" id="PS51218">
    <property type="entry name" value="SF3_HELICASE_2"/>
    <property type="match status" value="1"/>
</dbReference>
<protein>
    <recommendedName>
        <fullName evidence="2">Genome polyprotein</fullName>
    </recommendedName>
</protein>
<dbReference type="Pfam" id="PF08762">
    <property type="entry name" value="CRPV_capsid"/>
    <property type="match status" value="1"/>
</dbReference>
<dbReference type="GO" id="GO:0019028">
    <property type="term" value="C:viral capsid"/>
    <property type="evidence" value="ECO:0007669"/>
    <property type="project" value="UniProtKB-KW"/>
</dbReference>
<dbReference type="InterPro" id="IPR043128">
    <property type="entry name" value="Rev_trsase/Diguanyl_cyclase"/>
</dbReference>
<dbReference type="CDD" id="cd00205">
    <property type="entry name" value="rhv_like"/>
    <property type="match status" value="2"/>
</dbReference>
<evidence type="ECO:0000256" key="12">
    <source>
        <dbReference type="ARBA" id="ARBA00022840"/>
    </source>
</evidence>
<dbReference type="Pfam" id="PF00910">
    <property type="entry name" value="RNA_helicase"/>
    <property type="match status" value="1"/>
</dbReference>
<feature type="domain" description="RdRp catalytic" evidence="16">
    <location>
        <begin position="2714"/>
        <end position="2848"/>
    </location>
</feature>
<dbReference type="InterPro" id="IPR014872">
    <property type="entry name" value="Dicistrovirus_capsid-polyPr_C"/>
</dbReference>
<dbReference type="InterPro" id="IPR009003">
    <property type="entry name" value="Peptidase_S1_PA"/>
</dbReference>
<feature type="transmembrane region" description="Helical" evidence="15">
    <location>
        <begin position="2116"/>
        <end position="2137"/>
    </location>
</feature>
<dbReference type="InterPro" id="IPR043502">
    <property type="entry name" value="DNA/RNA_pol_sf"/>
</dbReference>
<keyword evidence="5" id="KW-0645">Protease</keyword>
<dbReference type="SUPFAM" id="SSF56672">
    <property type="entry name" value="DNA/RNA polymerases"/>
    <property type="match status" value="1"/>
</dbReference>
<keyword evidence="15" id="KW-0472">Membrane</keyword>
<dbReference type="SUPFAM" id="SSF50494">
    <property type="entry name" value="Trypsin-like serine proteases"/>
    <property type="match status" value="1"/>
</dbReference>
<dbReference type="InterPro" id="IPR029053">
    <property type="entry name" value="Viral_coat"/>
</dbReference>
<dbReference type="InterPro" id="IPR000605">
    <property type="entry name" value="Helicase_SF3_ssDNA/RNA_vir"/>
</dbReference>
<evidence type="ECO:0000256" key="4">
    <source>
        <dbReference type="ARBA" id="ARBA00022561"/>
    </source>
</evidence>
<keyword evidence="4" id="KW-0167">Capsid protein</keyword>
<evidence type="ECO:0000256" key="10">
    <source>
        <dbReference type="ARBA" id="ARBA00022806"/>
    </source>
</evidence>
<dbReference type="GO" id="GO:0003723">
    <property type="term" value="F:RNA binding"/>
    <property type="evidence" value="ECO:0007669"/>
    <property type="project" value="InterPro"/>
</dbReference>
<dbReference type="PROSITE" id="PS50507">
    <property type="entry name" value="RDRP_SSRNA_POS"/>
    <property type="match status" value="1"/>
</dbReference>
<name>A0A6M3YPL6_9VIRU</name>
<keyword evidence="12" id="KW-0067">ATP-binding</keyword>
<dbReference type="InterPro" id="IPR024379">
    <property type="entry name" value="Waikavirus_capsid-1"/>
</dbReference>
<dbReference type="InterPro" id="IPR014759">
    <property type="entry name" value="Helicase_SF3_ssRNA_vir"/>
</dbReference>
<dbReference type="GO" id="GO:0006508">
    <property type="term" value="P:proteolysis"/>
    <property type="evidence" value="ECO:0007669"/>
    <property type="project" value="UniProtKB-KW"/>
</dbReference>
<evidence type="ECO:0000259" key="16">
    <source>
        <dbReference type="PROSITE" id="PS50507"/>
    </source>
</evidence>
<dbReference type="GO" id="GO:0039694">
    <property type="term" value="P:viral RNA genome replication"/>
    <property type="evidence" value="ECO:0007669"/>
    <property type="project" value="InterPro"/>
</dbReference>
<dbReference type="Pfam" id="PF00680">
    <property type="entry name" value="RdRP_1"/>
    <property type="match status" value="1"/>
</dbReference>
<dbReference type="GO" id="GO:0006351">
    <property type="term" value="P:DNA-templated transcription"/>
    <property type="evidence" value="ECO:0007669"/>
    <property type="project" value="InterPro"/>
</dbReference>
<dbReference type="Gene3D" id="3.30.70.270">
    <property type="match status" value="1"/>
</dbReference>
<evidence type="ECO:0000256" key="13">
    <source>
        <dbReference type="ARBA" id="ARBA00022844"/>
    </source>
</evidence>
<evidence type="ECO:0000256" key="1">
    <source>
        <dbReference type="ARBA" id="ARBA00004328"/>
    </source>
</evidence>
<sequence>MTTQITNFIKESNLITKINKNNKLHERCDPDFCEDDCEYQFRSILNWLETVLYGCKKEMIVDDRLKNIIKRHYAPNYLLREVEALVRCLNDRLVKLGFVIREESPKLKELEAQISEIKVEETVEELKPIKPKIVHIVSKANISKIPKLKTSVVKPINIRRPKTVKVVEIVPKADLTVKPENECRMNEKEQRALVVNTYHTWIQRKQLAVTEEYVRRVDSSWTCTLRSANWQYRGDGSTKKEAKYEAVYLVCMNEIEKVLPRITTLGEFLPEICVGEMEEPDESGVGTVDETPAGTTLLTTAHGTNESAVAIGKESNFSEYMDGGLAQFPELCDRFLHFKNIDWSISDPTGSLLGAFDMPRNIINMYKNSPNVAPFFQYALSAPQMEYQILFNSTQFHSGTIIVAARYNDRPDSGIPIEDARQLLSMPHILIQACASNTGVLSVPFMYPNHFVPAVDTPMGFGLYYHTLYIGVLNRLGIGDGGSNTVTAQVYARFSANNQQTTFAMQRIRVEGEMGLLDMIPGFSTVSNITKTVEQAASGIGAVLQSLNQDRPTRKEDRIEVTVQPVPNLALGDGPIDLASLRLTKDSLTPFPPGLVPVDHQCTLEYLKKVKNAIAVFNWGTGNTRGQKLWEWNPTPMAAFPIGSVCLHTTLTEIASFFQYYTGNMNLEFLFGSSLRHSGRLLIVFQPDTRPIEIQDAYSYPYLVYDLAETQTFTLVVPNSSATHLTPIMSRTIGGTPSAAFSYGKIVVFVETPLKILNSVSSNIDCTVLLSANDNMKFYCPHFDVSQSSVVGEMEEERTEDKQNLEMVKIMDAPEHTIGEKFELLPLMRRFGLVGSFTLKGGQSRTIIIRPSSTDLGDGANSKRDLIAHMAEGFRFTKGGLRFSITATSSQPIVGLMVTYYPWFDGVESQQTRTDSDLISPRTVPMQLTNSGTNASLTVEVPYYNNRRFLVNGSKQAGDRYRSMIDSLGQMAISCLGSSDQQVNVYLARATTDDFEMFTYQGFPLRNTTILDKGIIDLTAHSTIKNLARLISKTATWKYGEPAIDQTYPNTQAADGFLVPGMCYNVGGAPTKNNQLVLDVKNTDPDSVVCVDTSTSIVEIHNRPLPALGELTYTAVRAHVTSSSEMGKYTWSCAGESQTYANKETSNDNTVRRNDTRLGGWFAKSWAFTKTVVQSLPVPATTEPIIYNVDYPEIYVYIKGSQRVVTVVYGQHVKLESIPSSQEDYANIMVDIEKPTFDLNLETVIQVDEVESRENFAAVASTTEADFQGESASVELSGPVESAIDIINKLRKANIRIPRSVEKKFNPAVLSTRMNVKYKQAFSSVMFCPSDKVEGEMQSIRSFIGAIRSVPETMRSVNEIGRVAERVNESLEQVDPIVSVSTAAENVSSVFSRLDGALSSIGNCVAGTFEWFTALTKVLLTGLPAGAEAIGSKIMSSILNLYTLLFSSELKARIVSVISIFVNLGFSAIDYVKSFSLLSSLPTENPPPPEVVGEMDDEEFQARYDSVYKWFAYLIPLVVATLGFKSNYARSGMSAFATAIRESVRCSNDIARFFTYNVTFIKDFIAWWFGNDRPDLRAIAVLQDKKEEMLSWGEKVCEITEGCRRDQVFASAGQQKQLDLLYREGTEFLSLMSDRRLNSSVFMMLFKKLADLHQAVGQRVGRGRLLKEPLRLWCYGPPGTGKSNMAAKLSCDYLEMKGIVYDGNPVYVRNFTEYWNGWADQPCVAYDDFLQNTNPEEASKLTNEYFSLASIAEFNAPMPAIEDKDRMVNPEVVVVCSNQGYPNVQCVSSPEAFLRRRDFVIYCDLRPDLKASGVRNADDPRISIDELNNFSHLVFSIKNSFTDITKAENLTYDQLVAYIFRESQIIMQRRTVAATRRAAYATQLTPAAWQRRLEAGALSPDVVESVRRQIATDDRTMYDRIEDREIGMQGECGYCETQLPSYGRNNRIVWPNETPYPPSESSELYDGENLVRPCICSVITRAGEWCPYLWGYTLDKTYAPESWQSVPTNYIFIGLRDFCGDGCTTQSWQERMQDFVRIWPTRLDGAYAHLPNLLQDCMIEPAFRGYFDIEPDGSVLPPQEHRFMFYTGAPITLQHPPNGLYAKFKVWLNSITARDIGIYAVMGVCLISILYIAFMFYTLVNSLCDSLIGGVTSIIAKLGIYYATRDVFVKAMNEVVNRINQAAFHTAGVLGEMTGSGDVRTMGRLVTRAVRGQVDEPCSVYADNPVEPPKTEINGVDARVCENTLWMLFKLKNGNTLWTRILCLEGRTCIAPWHYFLRVDKLGCEGLELHSYKGGDRVIYALDYASLRPRRIRQFDLCAFVLPERVPLRKSIVQLFADTRYLTEVFRGKGRILEKEGSNIPRITHVQMRSVIGVCEYDEAKNELIGYAYDYRGPGRCMSAVMSDDANMIVGVHVCGSGDSGMCVSLTREMMREVCAQIEPGAALPAASAIVKADPKKTPIMELYGEAEIIGKTKPGLEMRYPARTQIKPSPMTGVLCEPVRTPAKLRVSGEKAVGYGPIAIGASKQLIAPKPFPKDLVDIAVADITNMCISKAIPAGKVVTSQRSMKEAIFGIEGKPFCESIRMNTSPGYPFCCVYKGDKHNLFEKFDHEEKLYELKKDVVQMYEVEHAERLAGRVPECVYADFPKDERLAPGKDTRLINGQSFTELIEMRKYCMDFMSAFTDANLNCEHAIGMNVFGKGFDEIARKLGEVSKNKVLTGDYSRFGPTLQAECVGRIPEIMNAWYDFHATGKDLSEDNKVRKMLYSNLCNCVHVAGDLLYRTQCGSPSGNCYTVQNNTLVNLMYLRVCWLVVFQGTSMATMSAFHRYFRPVCLGDDFVGSIDASLSERFNNVKMSECFAKFGIKFTDAVKSGQMRPYCHLEEASFLKSTFARAPDDRDCYVAQMDKTVIEDIINWQRFKERDDEYLKDVCDMVLRFAFLHGEPYFNTVRDKMLKWFQCEAVLWAPLSYDALWLNFENTSVDWMENWSLLGV</sequence>
<keyword evidence="9" id="KW-0378">Hydrolase</keyword>
<evidence type="ECO:0000313" key="18">
    <source>
        <dbReference type="EMBL" id="QJI53528.1"/>
    </source>
</evidence>
<dbReference type="InterPro" id="IPR001676">
    <property type="entry name" value="Picornavirus_capsid"/>
</dbReference>
<evidence type="ECO:0000256" key="7">
    <source>
        <dbReference type="ARBA" id="ARBA00022695"/>
    </source>
</evidence>
<evidence type="ECO:0000256" key="6">
    <source>
        <dbReference type="ARBA" id="ARBA00022679"/>
    </source>
</evidence>
<dbReference type="InterPro" id="IPR033703">
    <property type="entry name" value="Rhv-like"/>
</dbReference>
<reference evidence="18" key="1">
    <citation type="submission" date="2020-01" db="EMBL/GenBank/DDBJ databases">
        <title>Viral genomes from wild and zoo birds in China.</title>
        <authorList>
            <person name="Zhao M."/>
            <person name="Shan L.T."/>
            <person name="Yang X.S."/>
            <person name="Zhang W."/>
        </authorList>
    </citation>
    <scope>NUCLEOTIDE SEQUENCE</scope>
    <source>
        <strain evidence="18">Muf160shi2</strain>
    </source>
</reference>
<keyword evidence="8" id="KW-0547">Nucleotide-binding</keyword>
<organism evidence="18">
    <name type="scientific">Picornavirales sp</name>
    <dbReference type="NCBI Taxonomy" id="1955153"/>
    <lineage>
        <taxon>Viruses</taxon>
        <taxon>Riboviria</taxon>
        <taxon>Orthornavirae</taxon>
        <taxon>Pisuviricota</taxon>
        <taxon>Pisoniviricetes</taxon>
        <taxon>Picornavirales</taxon>
    </lineage>
</organism>
<dbReference type="InterPro" id="IPR043504">
    <property type="entry name" value="Peptidase_S1_PA_chymotrypsin"/>
</dbReference>
<keyword evidence="14" id="KW-0693">Viral RNA replication</keyword>
<dbReference type="Gene3D" id="2.40.10.10">
    <property type="entry name" value="Trypsin-like serine proteases"/>
    <property type="match status" value="1"/>
</dbReference>
<dbReference type="GO" id="GO:0005198">
    <property type="term" value="F:structural molecule activity"/>
    <property type="evidence" value="ECO:0007669"/>
    <property type="project" value="InterPro"/>
</dbReference>
<evidence type="ECO:0000256" key="11">
    <source>
        <dbReference type="ARBA" id="ARBA00022807"/>
    </source>
</evidence>
<evidence type="ECO:0000256" key="2">
    <source>
        <dbReference type="ARBA" id="ARBA00020107"/>
    </source>
</evidence>
<keyword evidence="15" id="KW-0812">Transmembrane</keyword>
<dbReference type="Gene3D" id="2.60.120.20">
    <property type="match status" value="3"/>
</dbReference>
<dbReference type="InterPro" id="IPR001205">
    <property type="entry name" value="RNA-dir_pol_C"/>
</dbReference>
<feature type="domain" description="SF3 helicase" evidence="17">
    <location>
        <begin position="1646"/>
        <end position="1818"/>
    </location>
</feature>
<proteinExistence type="predicted"/>
<dbReference type="CDD" id="cd23169">
    <property type="entry name" value="ps-ssRNAv-Picornavirales"/>
    <property type="match status" value="1"/>
</dbReference>
<keyword evidence="11" id="KW-0788">Thiol protease</keyword>
<keyword evidence="6" id="KW-0808">Transferase</keyword>
<keyword evidence="10" id="KW-0347">Helicase</keyword>
<dbReference type="CDD" id="cd00048">
    <property type="entry name" value="DSRM_SF"/>
    <property type="match status" value="1"/>
</dbReference>
<evidence type="ECO:0000256" key="3">
    <source>
        <dbReference type="ARBA" id="ARBA00022484"/>
    </source>
</evidence>
<dbReference type="GO" id="GO:0003724">
    <property type="term" value="F:RNA helicase activity"/>
    <property type="evidence" value="ECO:0007669"/>
    <property type="project" value="InterPro"/>
</dbReference>
<dbReference type="Pfam" id="PF12264">
    <property type="entry name" value="Waikav_capsid_1"/>
    <property type="match status" value="1"/>
</dbReference>
<evidence type="ECO:0000256" key="15">
    <source>
        <dbReference type="SAM" id="Phobius"/>
    </source>
</evidence>
<dbReference type="GO" id="GO:0003968">
    <property type="term" value="F:RNA-directed RNA polymerase activity"/>
    <property type="evidence" value="ECO:0007669"/>
    <property type="project" value="UniProtKB-KW"/>
</dbReference>
<evidence type="ECO:0000256" key="5">
    <source>
        <dbReference type="ARBA" id="ARBA00022670"/>
    </source>
</evidence>
<dbReference type="GO" id="GO:0005524">
    <property type="term" value="F:ATP binding"/>
    <property type="evidence" value="ECO:0007669"/>
    <property type="project" value="UniProtKB-KW"/>
</dbReference>
<dbReference type="SUPFAM" id="SSF88633">
    <property type="entry name" value="Positive stranded ssRNA viruses"/>
    <property type="match status" value="3"/>
</dbReference>
<keyword evidence="13" id="KW-0946">Virion</keyword>
<keyword evidence="7" id="KW-0548">Nucleotidyltransferase</keyword>
<keyword evidence="15" id="KW-1133">Transmembrane helix</keyword>
<dbReference type="InterPro" id="IPR007094">
    <property type="entry name" value="RNA-dir_pol_PSvirus"/>
</dbReference>
<evidence type="ECO:0000259" key="17">
    <source>
        <dbReference type="PROSITE" id="PS51218"/>
    </source>
</evidence>
<dbReference type="EMBL" id="MN918668">
    <property type="protein sequence ID" value="QJI53528.1"/>
    <property type="molecule type" value="Genomic_RNA"/>
</dbReference>
<dbReference type="GO" id="GO:0008234">
    <property type="term" value="F:cysteine-type peptidase activity"/>
    <property type="evidence" value="ECO:0007669"/>
    <property type="project" value="UniProtKB-KW"/>
</dbReference>